<dbReference type="PANTHER" id="PTHR14269">
    <property type="entry name" value="CDP-DIACYLGLYCEROL--GLYCEROL-3-PHOSPHATE 3-PHOSPHATIDYLTRANSFERASE-RELATED"/>
    <property type="match status" value="1"/>
</dbReference>
<comment type="subcellular location">
    <subcellularLocation>
        <location evidence="1">Membrane</location>
        <topology evidence="1">Multi-pass membrane protein</topology>
    </subcellularLocation>
</comment>
<evidence type="ECO:0000256" key="12">
    <source>
        <dbReference type="SAM" id="Phobius"/>
    </source>
</evidence>
<name>A0A7W9JJ31_9MICC</name>
<reference evidence="13 14" key="1">
    <citation type="submission" date="2020-08" db="EMBL/GenBank/DDBJ databases">
        <title>Sequencing the genomes of 1000 actinobacteria strains.</title>
        <authorList>
            <person name="Klenk H.-P."/>
        </authorList>
    </citation>
    <scope>NUCLEOTIDE SEQUENCE [LARGE SCALE GENOMIC DNA]</scope>
    <source>
        <strain evidence="13 14">DSM 17945</strain>
    </source>
</reference>
<evidence type="ECO:0000313" key="13">
    <source>
        <dbReference type="EMBL" id="MBB5848629.1"/>
    </source>
</evidence>
<evidence type="ECO:0000256" key="5">
    <source>
        <dbReference type="ARBA" id="ARBA00022692"/>
    </source>
</evidence>
<sequence>MRLIDVGLREGHEYRVRDTWLTVPNVITLVRLALVPVFVWLTVTDQFLAAFLTLAFLSSTDWVDGYIARRFDMISTVGRWLDPVADRLSLVTVALTFVLTGIAPAWLVLSILIPDVVLTLVCLRLFGGSPDLKVTVLGKVRTALLLAGTPLLLLARVPGVDQDLWGGLALVLVGAGCVLHVLAAVDYLARAVRKARELRAAGVDPRDRRARPAQGA</sequence>
<dbReference type="EMBL" id="JACHMW010000001">
    <property type="protein sequence ID" value="MBB5848629.1"/>
    <property type="molecule type" value="Genomic_DNA"/>
</dbReference>
<dbReference type="GO" id="GO:0016020">
    <property type="term" value="C:membrane"/>
    <property type="evidence" value="ECO:0007669"/>
    <property type="project" value="UniProtKB-SubCell"/>
</dbReference>
<evidence type="ECO:0000256" key="1">
    <source>
        <dbReference type="ARBA" id="ARBA00004141"/>
    </source>
</evidence>
<dbReference type="RefSeq" id="WP_184171847.1">
    <property type="nucleotide sequence ID" value="NZ_BAABAG010000007.1"/>
</dbReference>
<evidence type="ECO:0000313" key="14">
    <source>
        <dbReference type="Proteomes" id="UP000567246"/>
    </source>
</evidence>
<evidence type="ECO:0000256" key="7">
    <source>
        <dbReference type="ARBA" id="ARBA00023098"/>
    </source>
</evidence>
<dbReference type="PIRSF" id="PIRSF000847">
    <property type="entry name" value="Phos_ph_gly_syn"/>
    <property type="match status" value="1"/>
</dbReference>
<dbReference type="EC" id="2.7.8.41" evidence="13"/>
<evidence type="ECO:0000256" key="10">
    <source>
        <dbReference type="ARBA" id="ARBA00023264"/>
    </source>
</evidence>
<organism evidence="13 14">
    <name type="scientific">Micrococcus endophyticus</name>
    <dbReference type="NCBI Taxonomy" id="455343"/>
    <lineage>
        <taxon>Bacteria</taxon>
        <taxon>Bacillati</taxon>
        <taxon>Actinomycetota</taxon>
        <taxon>Actinomycetes</taxon>
        <taxon>Micrococcales</taxon>
        <taxon>Micrococcaceae</taxon>
        <taxon>Micrococcus</taxon>
    </lineage>
</organism>
<dbReference type="Gene3D" id="1.20.120.1760">
    <property type="match status" value="1"/>
</dbReference>
<keyword evidence="4 11" id="KW-0808">Transferase</keyword>
<dbReference type="InterPro" id="IPR050324">
    <property type="entry name" value="CDP-alcohol_PTase-I"/>
</dbReference>
<evidence type="ECO:0000256" key="6">
    <source>
        <dbReference type="ARBA" id="ARBA00022989"/>
    </source>
</evidence>
<comment type="similarity">
    <text evidence="2 11">Belongs to the CDP-alcohol phosphatidyltransferase class-I family.</text>
</comment>
<feature type="transmembrane region" description="Helical" evidence="12">
    <location>
        <begin position="47"/>
        <end position="68"/>
    </location>
</feature>
<evidence type="ECO:0000256" key="8">
    <source>
        <dbReference type="ARBA" id="ARBA00023136"/>
    </source>
</evidence>
<keyword evidence="6 12" id="KW-1133">Transmembrane helix</keyword>
<evidence type="ECO:0000256" key="3">
    <source>
        <dbReference type="ARBA" id="ARBA00022516"/>
    </source>
</evidence>
<keyword evidence="14" id="KW-1185">Reference proteome</keyword>
<dbReference type="InterPro" id="IPR000462">
    <property type="entry name" value="CDP-OH_P_trans"/>
</dbReference>
<evidence type="ECO:0000256" key="4">
    <source>
        <dbReference type="ARBA" id="ARBA00022679"/>
    </source>
</evidence>
<gene>
    <name evidence="13" type="ORF">HDA33_001193</name>
</gene>
<protein>
    <submittedName>
        <fullName evidence="13">Cardiolipin synthase</fullName>
        <ecNumber evidence="13">2.7.8.41</ecNumber>
    </submittedName>
</protein>
<evidence type="ECO:0000256" key="9">
    <source>
        <dbReference type="ARBA" id="ARBA00023209"/>
    </source>
</evidence>
<dbReference type="InterPro" id="IPR004570">
    <property type="entry name" value="Phosphatidylglycerol_P_synth"/>
</dbReference>
<dbReference type="GO" id="GO:0043337">
    <property type="term" value="F:cardiolipin synthase (CMP-forming)"/>
    <property type="evidence" value="ECO:0007669"/>
    <property type="project" value="UniProtKB-EC"/>
</dbReference>
<dbReference type="AlphaFoldDB" id="A0A7W9JJ31"/>
<comment type="caution">
    <text evidence="13">The sequence shown here is derived from an EMBL/GenBank/DDBJ whole genome shotgun (WGS) entry which is preliminary data.</text>
</comment>
<keyword evidence="8 12" id="KW-0472">Membrane</keyword>
<feature type="transmembrane region" description="Helical" evidence="12">
    <location>
        <begin position="20"/>
        <end position="41"/>
    </location>
</feature>
<feature type="transmembrane region" description="Helical" evidence="12">
    <location>
        <begin position="164"/>
        <end position="189"/>
    </location>
</feature>
<proteinExistence type="inferred from homology"/>
<evidence type="ECO:0000256" key="2">
    <source>
        <dbReference type="ARBA" id="ARBA00010441"/>
    </source>
</evidence>
<dbReference type="GO" id="GO:0046474">
    <property type="term" value="P:glycerophospholipid biosynthetic process"/>
    <property type="evidence" value="ECO:0007669"/>
    <property type="project" value="TreeGrafter"/>
</dbReference>
<dbReference type="GO" id="GO:0008444">
    <property type="term" value="F:CDP-diacylglycerol-glycerol-3-phosphate 3-phosphatidyltransferase activity"/>
    <property type="evidence" value="ECO:0007669"/>
    <property type="project" value="InterPro"/>
</dbReference>
<dbReference type="PANTHER" id="PTHR14269:SF62">
    <property type="entry name" value="CDP-DIACYLGLYCEROL--GLYCEROL-3-PHOSPHATE 3-PHOSPHATIDYLTRANSFERASE 1, CHLOROPLASTIC"/>
    <property type="match status" value="1"/>
</dbReference>
<keyword evidence="5 12" id="KW-0812">Transmembrane</keyword>
<dbReference type="Proteomes" id="UP000567246">
    <property type="component" value="Unassembled WGS sequence"/>
</dbReference>
<dbReference type="PROSITE" id="PS00379">
    <property type="entry name" value="CDP_ALCOHOL_P_TRANSF"/>
    <property type="match status" value="1"/>
</dbReference>
<keyword evidence="7" id="KW-0443">Lipid metabolism</keyword>
<keyword evidence="3" id="KW-0444">Lipid biosynthesis</keyword>
<dbReference type="Pfam" id="PF01066">
    <property type="entry name" value="CDP-OH_P_transf"/>
    <property type="match status" value="1"/>
</dbReference>
<keyword evidence="9" id="KW-0594">Phospholipid biosynthesis</keyword>
<keyword evidence="10" id="KW-1208">Phospholipid metabolism</keyword>
<accession>A0A7W9JJ31</accession>
<evidence type="ECO:0000256" key="11">
    <source>
        <dbReference type="RuleBase" id="RU003750"/>
    </source>
</evidence>
<dbReference type="InterPro" id="IPR048254">
    <property type="entry name" value="CDP_ALCOHOL_P_TRANSF_CS"/>
</dbReference>
<dbReference type="InterPro" id="IPR043130">
    <property type="entry name" value="CDP-OH_PTrfase_TM_dom"/>
</dbReference>
<dbReference type="UniPathway" id="UPA00085"/>